<dbReference type="SUPFAM" id="SSF52021">
    <property type="entry name" value="Carbamoyl phosphate synthetase, small subunit N-terminal domain"/>
    <property type="match status" value="1"/>
</dbReference>
<dbReference type="NCBIfam" id="NF009475">
    <property type="entry name" value="PRK12838.1"/>
    <property type="match status" value="1"/>
</dbReference>
<dbReference type="GO" id="GO:0004088">
    <property type="term" value="F:carbamoyl-phosphate synthase (glutamine-hydrolyzing) activity"/>
    <property type="evidence" value="ECO:0007669"/>
    <property type="project" value="UniProtKB-UniRule"/>
</dbReference>
<dbReference type="Gene3D" id="3.40.50.880">
    <property type="match status" value="1"/>
</dbReference>
<dbReference type="GO" id="GO:0006541">
    <property type="term" value="P:glutamine metabolic process"/>
    <property type="evidence" value="ECO:0007669"/>
    <property type="project" value="InterPro"/>
</dbReference>
<keyword evidence="4 13" id="KW-0055">Arginine biosynthesis</keyword>
<reference evidence="16 17" key="1">
    <citation type="submission" date="2018-06" db="EMBL/GenBank/DDBJ databases">
        <authorList>
            <consortium name="Pathogen Informatics"/>
            <person name="Doyle S."/>
        </authorList>
    </citation>
    <scope>NUCLEOTIDE SEQUENCE [LARGE SCALE GENOMIC DNA]</scope>
    <source>
        <strain evidence="16 17">NCTC11997</strain>
    </source>
</reference>
<keyword evidence="10 13" id="KW-0665">Pyrimidine biosynthesis</keyword>
<sequence length="384" mass="41058">MAHSSSIFAYQKGVEPAILALSDGTVFRGRSIGATGHSTAEIVFNTSMAGYQEILTDPGYTQQIITLTYPHIGNSGINSEDGESDKAHAAGLVIRSCPEQYSNFRAEQSLPDYLKANGIVAISDVDTRKLARILRDGGAQAACILVGDDEAKAIELAKAYAGLEGQDLVKTVTCQALKQWSQTSWQLGQGYGELSDATYHVVAYDFGVKSSLLRLLADRKCRVTVVPANTSAADVLALNPDGVFLSNGPGDPAACDYAIDNTKQLLEQRVPLFAIGLGYQILALATGAKTFKMKLGNHGVNHPVKDLASGRVHITTQNHNYAVDADSLEATVKPSHVSLFDGSLQGIKLTDRPAFGFQGHPVATTAPNDEVMLFDQFINLMADK</sequence>
<dbReference type="GO" id="GO:0005951">
    <property type="term" value="C:carbamoyl-phosphate synthase complex"/>
    <property type="evidence" value="ECO:0007669"/>
    <property type="project" value="TreeGrafter"/>
</dbReference>
<dbReference type="FunFam" id="3.50.30.20:FF:000001">
    <property type="entry name" value="Carbamoyl-phosphate synthase small chain"/>
    <property type="match status" value="1"/>
</dbReference>
<evidence type="ECO:0000256" key="10">
    <source>
        <dbReference type="ARBA" id="ARBA00022975"/>
    </source>
</evidence>
<comment type="pathway">
    <text evidence="1 13">Pyrimidine metabolism; UMP biosynthesis via de novo pathway; (S)-dihydroorotate from bicarbonate: step 1/3.</text>
</comment>
<keyword evidence="8 13" id="KW-0067">ATP-binding</keyword>
<dbReference type="SMART" id="SM01097">
    <property type="entry name" value="CPSase_sm_chain"/>
    <property type="match status" value="1"/>
</dbReference>
<feature type="binding site" evidence="13">
    <location>
        <position position="250"/>
    </location>
    <ligand>
        <name>L-glutamine</name>
        <dbReference type="ChEBI" id="CHEBI:58359"/>
    </ligand>
</feature>
<dbReference type="RefSeq" id="WP_018573214.1">
    <property type="nucleotide sequence ID" value="NZ_CP065725.1"/>
</dbReference>
<evidence type="ECO:0000259" key="14">
    <source>
        <dbReference type="SMART" id="SM01097"/>
    </source>
</evidence>
<evidence type="ECO:0000256" key="4">
    <source>
        <dbReference type="ARBA" id="ARBA00022571"/>
    </source>
</evidence>
<dbReference type="InterPro" id="IPR017926">
    <property type="entry name" value="GATASE"/>
</dbReference>
<evidence type="ECO:0000313" key="17">
    <source>
        <dbReference type="Proteomes" id="UP000254603"/>
    </source>
</evidence>
<dbReference type="GO" id="GO:0005524">
    <property type="term" value="F:ATP binding"/>
    <property type="evidence" value="ECO:0007669"/>
    <property type="project" value="UniProtKB-UniRule"/>
</dbReference>
<dbReference type="Gene3D" id="3.50.30.20">
    <property type="entry name" value="Carbamoyl-phosphate synthase small subunit, N-terminal domain"/>
    <property type="match status" value="1"/>
</dbReference>
<feature type="binding site" evidence="13">
    <location>
        <position position="280"/>
    </location>
    <ligand>
        <name>L-glutamine</name>
        <dbReference type="ChEBI" id="CHEBI:58359"/>
    </ligand>
</feature>
<evidence type="ECO:0000313" key="15">
    <source>
        <dbReference type="EMBL" id="QPT40650.1"/>
    </source>
</evidence>
<evidence type="ECO:0000313" key="18">
    <source>
        <dbReference type="Proteomes" id="UP000594903"/>
    </source>
</evidence>
<comment type="subunit">
    <text evidence="13">Composed of two chains; the small (or glutamine) chain promotes the hydrolysis of glutamine to ammonia, which is used by the large (or ammonia) chain to synthesize carbamoyl phosphate. Tetramer of heterodimers (alpha,beta)4.</text>
</comment>
<reference evidence="15 18" key="2">
    <citation type="submission" date="2020-12" db="EMBL/GenBank/DDBJ databases">
        <title>FDA dAtabase for Regulatory Grade micrObial Sequences (FDA-ARGOS): Supporting development and validation of Infectious Disease Dx tests.</title>
        <authorList>
            <person name="Sproer C."/>
            <person name="Gronow S."/>
            <person name="Severitt S."/>
            <person name="Schroder I."/>
            <person name="Tallon L."/>
            <person name="Sadzewicz L."/>
            <person name="Zhao X."/>
            <person name="Boylan J."/>
            <person name="Ott S."/>
            <person name="Bowen H."/>
            <person name="Vavikolanu K."/>
            <person name="Mehta A."/>
            <person name="Aluvathingal J."/>
            <person name="Nadendla S."/>
            <person name="Lowell S."/>
            <person name="Myers T."/>
            <person name="Yan Y."/>
            <person name="Sichtig H."/>
        </authorList>
    </citation>
    <scope>NUCLEOTIDE SEQUENCE [LARGE SCALE GENOMIC DNA]</scope>
    <source>
        <strain evidence="15 18">FDAARGOS_872</strain>
    </source>
</reference>
<dbReference type="Proteomes" id="UP000594903">
    <property type="component" value="Chromosome"/>
</dbReference>
<dbReference type="EC" id="6.3.5.5" evidence="13"/>
<comment type="pathway">
    <text evidence="2 13">Amino-acid biosynthesis; L-arginine biosynthesis; carbamoyl phosphate from bicarbonate: step 1/1.</text>
</comment>
<evidence type="ECO:0000256" key="6">
    <source>
        <dbReference type="ARBA" id="ARBA00022605"/>
    </source>
</evidence>
<evidence type="ECO:0000256" key="12">
    <source>
        <dbReference type="ARBA" id="ARBA00049285"/>
    </source>
</evidence>
<feature type="active site" evidence="13">
    <location>
        <position position="360"/>
    </location>
</feature>
<keyword evidence="9 13" id="KW-0315">Glutamine amidotransferase</keyword>
<feature type="region of interest" description="CPSase" evidence="13">
    <location>
        <begin position="1"/>
        <end position="199"/>
    </location>
</feature>
<dbReference type="PANTHER" id="PTHR11405">
    <property type="entry name" value="CARBAMOYLTRANSFERASE FAMILY MEMBER"/>
    <property type="match status" value="1"/>
</dbReference>
<dbReference type="GO" id="GO:0006526">
    <property type="term" value="P:L-arginine biosynthetic process"/>
    <property type="evidence" value="ECO:0007669"/>
    <property type="project" value="UniProtKB-UniRule"/>
</dbReference>
<dbReference type="InterPro" id="IPR006274">
    <property type="entry name" value="CarbamoylP_synth_ssu"/>
</dbReference>
<evidence type="ECO:0000256" key="7">
    <source>
        <dbReference type="ARBA" id="ARBA00022741"/>
    </source>
</evidence>
<dbReference type="NCBIfam" id="TIGR01368">
    <property type="entry name" value="CPSaseIIsmall"/>
    <property type="match status" value="1"/>
</dbReference>
<evidence type="ECO:0000256" key="1">
    <source>
        <dbReference type="ARBA" id="ARBA00004812"/>
    </source>
</evidence>
<dbReference type="UniPathway" id="UPA00070">
    <property type="reaction ID" value="UER00115"/>
</dbReference>
<dbReference type="InterPro" id="IPR002474">
    <property type="entry name" value="CarbamoylP_synth_ssu_N"/>
</dbReference>
<comment type="subunit">
    <text evidence="11">Heterodimer composed of 2 chains; the small (or glutamine) chain promotes the hydrolysis of glutamine to ammonia, which is used by the large (or ammonia) chain to synthesize carbamoyl phosphate.</text>
</comment>
<dbReference type="Pfam" id="PF00988">
    <property type="entry name" value="CPSase_sm_chain"/>
    <property type="match status" value="1"/>
</dbReference>
<name>A0A378XF56_9BURK</name>
<feature type="domain" description="Carbamoyl-phosphate synthase small subunit N-terminal" evidence="14">
    <location>
        <begin position="15"/>
        <end position="145"/>
    </location>
</feature>
<keyword evidence="7 13" id="KW-0547">Nucleotide-binding</keyword>
<dbReference type="HAMAP" id="MF_01209">
    <property type="entry name" value="CPSase_S_chain"/>
    <property type="match status" value="1"/>
</dbReference>
<proteinExistence type="inferred from homology"/>
<dbReference type="InterPro" id="IPR029062">
    <property type="entry name" value="Class_I_gatase-like"/>
</dbReference>
<evidence type="ECO:0000256" key="8">
    <source>
        <dbReference type="ARBA" id="ARBA00022840"/>
    </source>
</evidence>
<dbReference type="Proteomes" id="UP000254603">
    <property type="component" value="Unassembled WGS sequence"/>
</dbReference>
<evidence type="ECO:0000256" key="13">
    <source>
        <dbReference type="HAMAP-Rule" id="MF_01209"/>
    </source>
</evidence>
<organism evidence="16 17">
    <name type="scientific">Oligella ureolytica</name>
    <dbReference type="NCBI Taxonomy" id="90244"/>
    <lineage>
        <taxon>Bacteria</taxon>
        <taxon>Pseudomonadati</taxon>
        <taxon>Pseudomonadota</taxon>
        <taxon>Betaproteobacteria</taxon>
        <taxon>Burkholderiales</taxon>
        <taxon>Alcaligenaceae</taxon>
        <taxon>Oligella</taxon>
    </lineage>
</organism>
<dbReference type="AlphaFoldDB" id="A0A378XF56"/>
<dbReference type="InterPro" id="IPR035686">
    <property type="entry name" value="CPSase_GATase1"/>
</dbReference>
<evidence type="ECO:0000313" key="16">
    <source>
        <dbReference type="EMBL" id="SUA52333.1"/>
    </source>
</evidence>
<dbReference type="SUPFAM" id="SSF52317">
    <property type="entry name" value="Class I glutamine amidotransferase-like"/>
    <property type="match status" value="1"/>
</dbReference>
<dbReference type="CDD" id="cd01744">
    <property type="entry name" value="GATase1_CPSase"/>
    <property type="match status" value="1"/>
</dbReference>
<dbReference type="PANTHER" id="PTHR11405:SF4">
    <property type="entry name" value="CARBAMOYL-PHOSPHATE SYNTHASE ARGININE-SPECIFIC SMALL CHAIN"/>
    <property type="match status" value="1"/>
</dbReference>
<comment type="catalytic activity">
    <reaction evidence="13">
        <text>hydrogencarbonate + L-glutamine + 2 ATP + H2O = carbamoyl phosphate + L-glutamate + 2 ADP + phosphate + 2 H(+)</text>
        <dbReference type="Rhea" id="RHEA:18633"/>
        <dbReference type="ChEBI" id="CHEBI:15377"/>
        <dbReference type="ChEBI" id="CHEBI:15378"/>
        <dbReference type="ChEBI" id="CHEBI:17544"/>
        <dbReference type="ChEBI" id="CHEBI:29985"/>
        <dbReference type="ChEBI" id="CHEBI:30616"/>
        <dbReference type="ChEBI" id="CHEBI:43474"/>
        <dbReference type="ChEBI" id="CHEBI:58228"/>
        <dbReference type="ChEBI" id="CHEBI:58359"/>
        <dbReference type="ChEBI" id="CHEBI:456216"/>
        <dbReference type="EC" id="6.3.5.5"/>
    </reaction>
</comment>
<evidence type="ECO:0000256" key="3">
    <source>
        <dbReference type="ARBA" id="ARBA00007800"/>
    </source>
</evidence>
<keyword evidence="5 13" id="KW-0436">Ligase</keyword>
<comment type="caution">
    <text evidence="13">Lacks conserved residue(s) required for the propagation of feature annotation.</text>
</comment>
<accession>A0A378XF56</accession>
<dbReference type="GO" id="GO:0044205">
    <property type="term" value="P:'de novo' UMP biosynthetic process"/>
    <property type="evidence" value="ECO:0007669"/>
    <property type="project" value="UniProtKB-UniRule"/>
</dbReference>
<keyword evidence="6 13" id="KW-0028">Amino-acid biosynthesis</keyword>
<evidence type="ECO:0000256" key="11">
    <source>
        <dbReference type="ARBA" id="ARBA00044031"/>
    </source>
</evidence>
<evidence type="ECO:0000256" key="9">
    <source>
        <dbReference type="ARBA" id="ARBA00022962"/>
    </source>
</evidence>
<keyword evidence="18" id="KW-1185">Reference proteome</keyword>
<dbReference type="EMBL" id="CP065725">
    <property type="protein sequence ID" value="QPT40650.1"/>
    <property type="molecule type" value="Genomic_DNA"/>
</dbReference>
<dbReference type="STRING" id="1122619.GCA_000373745_00029"/>
<comment type="function">
    <text evidence="13">Small subunit of the glutamine-dependent carbamoyl phosphate synthetase (CPSase). CPSase catalyzes the formation of carbamoyl phosphate from the ammonia moiety of glutamine, carbonate, and phosphate donated by ATP, constituting the first step of 2 biosynthetic pathways, one leading to arginine and/or urea and the other to pyrimidine nucleotides. The small subunit (glutamine amidotransferase) binds and cleaves glutamine to supply the large subunit with the substrate ammonia.</text>
</comment>
<comment type="similarity">
    <text evidence="3 13">Belongs to the CarA family.</text>
</comment>
<gene>
    <name evidence="13 16" type="primary">carA</name>
    <name evidence="15" type="ORF">I6G29_03455</name>
    <name evidence="16" type="ORF">NCTC11997_00742</name>
</gene>
<evidence type="ECO:0000256" key="2">
    <source>
        <dbReference type="ARBA" id="ARBA00005077"/>
    </source>
</evidence>
<feature type="binding site" evidence="13">
    <location>
        <position position="321"/>
    </location>
    <ligand>
        <name>L-glutamine</name>
        <dbReference type="ChEBI" id="CHEBI:58359"/>
    </ligand>
</feature>
<dbReference type="InterPro" id="IPR036480">
    <property type="entry name" value="CarbP_synth_ssu_N_sf"/>
</dbReference>
<dbReference type="OrthoDB" id="9804328at2"/>
<feature type="binding site" evidence="13">
    <location>
        <position position="248"/>
    </location>
    <ligand>
        <name>L-glutamine</name>
        <dbReference type="ChEBI" id="CHEBI:58359"/>
    </ligand>
</feature>
<dbReference type="Pfam" id="PF00117">
    <property type="entry name" value="GATase"/>
    <property type="match status" value="1"/>
</dbReference>
<dbReference type="EMBL" id="UGSB01000001">
    <property type="protein sequence ID" value="SUA52333.1"/>
    <property type="molecule type" value="Genomic_DNA"/>
</dbReference>
<feature type="binding site" evidence="13">
    <location>
        <position position="318"/>
    </location>
    <ligand>
        <name>L-glutamine</name>
        <dbReference type="ChEBI" id="CHEBI:58359"/>
    </ligand>
</feature>
<dbReference type="GO" id="GO:0006207">
    <property type="term" value="P:'de novo' pyrimidine nucleobase biosynthetic process"/>
    <property type="evidence" value="ECO:0007669"/>
    <property type="project" value="InterPro"/>
</dbReference>
<dbReference type="PROSITE" id="PS51273">
    <property type="entry name" value="GATASE_TYPE_1"/>
    <property type="match status" value="1"/>
</dbReference>
<feature type="binding site" evidence="13">
    <location>
        <position position="277"/>
    </location>
    <ligand>
        <name>L-glutamine</name>
        <dbReference type="ChEBI" id="CHEBI:58359"/>
    </ligand>
</feature>
<dbReference type="PRINTS" id="PR00096">
    <property type="entry name" value="GATASE"/>
</dbReference>
<evidence type="ECO:0000256" key="5">
    <source>
        <dbReference type="ARBA" id="ARBA00022598"/>
    </source>
</evidence>
<dbReference type="PRINTS" id="PR00099">
    <property type="entry name" value="CPSGATASE"/>
</dbReference>
<dbReference type="UniPathway" id="UPA00068">
    <property type="reaction ID" value="UER00171"/>
</dbReference>
<protein>
    <recommendedName>
        <fullName evidence="13">Carbamoyl phosphate synthase small chain</fullName>
        <ecNumber evidence="13">6.3.5.5</ecNumber>
    </recommendedName>
    <alternativeName>
        <fullName evidence="13">Carbamoyl phosphate synthetase glutamine chain</fullName>
    </alternativeName>
</protein>
<comment type="catalytic activity">
    <reaction evidence="12 13">
        <text>L-glutamine + H2O = L-glutamate + NH4(+)</text>
        <dbReference type="Rhea" id="RHEA:15889"/>
        <dbReference type="ChEBI" id="CHEBI:15377"/>
        <dbReference type="ChEBI" id="CHEBI:28938"/>
        <dbReference type="ChEBI" id="CHEBI:29985"/>
        <dbReference type="ChEBI" id="CHEBI:58359"/>
    </reaction>
</comment>